<dbReference type="AlphaFoldDB" id="A0A9X0W7K7"/>
<evidence type="ECO:0000256" key="1">
    <source>
        <dbReference type="SAM" id="MobiDB-lite"/>
    </source>
</evidence>
<accession>A0A9X0W7K7</accession>
<evidence type="ECO:0000313" key="3">
    <source>
        <dbReference type="Proteomes" id="UP001138768"/>
    </source>
</evidence>
<feature type="region of interest" description="Disordered" evidence="1">
    <location>
        <begin position="75"/>
        <end position="156"/>
    </location>
</feature>
<proteinExistence type="predicted"/>
<comment type="caution">
    <text evidence="2">The sequence shown here is derived from an EMBL/GenBank/DDBJ whole genome shotgun (WGS) entry which is preliminary data.</text>
</comment>
<gene>
    <name evidence="2" type="ORF">CKO42_08340</name>
</gene>
<feature type="compositionally biased region" description="Acidic residues" evidence="1">
    <location>
        <begin position="81"/>
        <end position="92"/>
    </location>
</feature>
<feature type="compositionally biased region" description="Polar residues" evidence="1">
    <location>
        <begin position="110"/>
        <end position="119"/>
    </location>
</feature>
<reference evidence="2 3" key="1">
    <citation type="journal article" date="2020" name="Microorganisms">
        <title>Osmotic Adaptation and Compatible Solute Biosynthesis of Phototrophic Bacteria as Revealed from Genome Analyses.</title>
        <authorList>
            <person name="Imhoff J.F."/>
            <person name="Rahn T."/>
            <person name="Kunzel S."/>
            <person name="Keller A."/>
            <person name="Neulinger S.C."/>
        </authorList>
    </citation>
    <scope>NUCLEOTIDE SEQUENCE [LARGE SCALE GENOMIC DNA]</scope>
    <source>
        <strain evidence="2 3">DSM 25653</strain>
    </source>
</reference>
<evidence type="ECO:0000313" key="2">
    <source>
        <dbReference type="EMBL" id="MBK1618444.1"/>
    </source>
</evidence>
<dbReference type="EMBL" id="NRRY01000010">
    <property type="protein sequence ID" value="MBK1618444.1"/>
    <property type="molecule type" value="Genomic_DNA"/>
</dbReference>
<dbReference type="Proteomes" id="UP001138768">
    <property type="component" value="Unassembled WGS sequence"/>
</dbReference>
<name>A0A9X0W7K7_9GAMM</name>
<feature type="compositionally biased region" description="Polar residues" evidence="1">
    <location>
        <begin position="138"/>
        <end position="156"/>
    </location>
</feature>
<keyword evidence="3" id="KW-1185">Reference proteome</keyword>
<sequence>MDGAEPPGMGSFFYGLMRAGSTPIARMAQCLRNRTSVNPECDSIGRLALSRVGWRRACRNVALVNHRSVAESMRVLASETETAEQQEQDSEPASETQQQQEQQDGRRAATVQQVSAEQQQRGRRGRSVFGLAMARDQALTSQRTEGRANQQLASNP</sequence>
<organism evidence="2 3">
    <name type="scientific">Lamprobacter modestohalophilus</name>
    <dbReference type="NCBI Taxonomy" id="1064514"/>
    <lineage>
        <taxon>Bacteria</taxon>
        <taxon>Pseudomonadati</taxon>
        <taxon>Pseudomonadota</taxon>
        <taxon>Gammaproteobacteria</taxon>
        <taxon>Chromatiales</taxon>
        <taxon>Chromatiaceae</taxon>
        <taxon>Lamprobacter</taxon>
    </lineage>
</organism>
<protein>
    <submittedName>
        <fullName evidence="2">Uncharacterized protein</fullName>
    </submittedName>
</protein>